<dbReference type="InterPro" id="IPR000212">
    <property type="entry name" value="DNA_helicase_UvrD/REP"/>
</dbReference>
<evidence type="ECO:0000259" key="12">
    <source>
        <dbReference type="PROSITE" id="PS51217"/>
    </source>
</evidence>
<comment type="caution">
    <text evidence="13">The sequence shown here is derived from an EMBL/GenBank/DDBJ whole genome shotgun (WGS) entry which is preliminary data.</text>
</comment>
<comment type="catalytic activity">
    <reaction evidence="9">
        <text>ATP + H2O = ADP + phosphate + H(+)</text>
        <dbReference type="Rhea" id="RHEA:13065"/>
        <dbReference type="ChEBI" id="CHEBI:15377"/>
        <dbReference type="ChEBI" id="CHEBI:15378"/>
        <dbReference type="ChEBI" id="CHEBI:30616"/>
        <dbReference type="ChEBI" id="CHEBI:43474"/>
        <dbReference type="ChEBI" id="CHEBI:456216"/>
        <dbReference type="EC" id="5.6.2.4"/>
    </reaction>
</comment>
<comment type="similarity">
    <text evidence="1">Belongs to the helicase family. UvrD subfamily.</text>
</comment>
<dbReference type="SUPFAM" id="SSF52540">
    <property type="entry name" value="P-loop containing nucleoside triphosphate hydrolases"/>
    <property type="match status" value="1"/>
</dbReference>
<dbReference type="CDD" id="cd18807">
    <property type="entry name" value="SF1_C_UvrD"/>
    <property type="match status" value="1"/>
</dbReference>
<proteinExistence type="inferred from homology"/>
<evidence type="ECO:0000256" key="3">
    <source>
        <dbReference type="ARBA" id="ARBA00022801"/>
    </source>
</evidence>
<reference evidence="13 14" key="1">
    <citation type="journal article" date="2016" name="Nat. Commun.">
        <title>Thousands of microbial genomes shed light on interconnected biogeochemical processes in an aquifer system.</title>
        <authorList>
            <person name="Anantharaman K."/>
            <person name="Brown C.T."/>
            <person name="Hug L.A."/>
            <person name="Sharon I."/>
            <person name="Castelle C.J."/>
            <person name="Probst A.J."/>
            <person name="Thomas B.C."/>
            <person name="Singh A."/>
            <person name="Wilkins M.J."/>
            <person name="Karaoz U."/>
            <person name="Brodie E.L."/>
            <person name="Williams K.H."/>
            <person name="Hubbard S.S."/>
            <person name="Banfield J.F."/>
        </authorList>
    </citation>
    <scope>NUCLEOTIDE SEQUENCE [LARGE SCALE GENOMIC DNA]</scope>
</reference>
<sequence length="671" mass="75588">MELASFLNAQQQQAVEHLKGPLLVIAGAGSGKTRVIEYRVLNLIANGVPPGQVLLLTFTRRAAKEMLSRAAKRDPKAAEVEGGTFHAFGVKVLRQFAGHLGIKENFTVLDQADAEEALHRCATDLKFYEGPNRFPQKASLQKILSMATNKRLAIGQVLEAEYPNFIDCRPQLEQLREVYSQFKLEKSYFDYDDLLLYLRLLLGQEAVRVHLGNQYRYLMVDEYQDTNLLQGEIVGLLGAEHQNVMVVGDDAQSIYGFRGAYHQNILDFPGKFKNTRIIKLEANYRSTQEILDLSNGVLGGMEKAYEKHLKSAEGRQGDKPKLLFFKEPAEEAVFVADAIQEFYHQGESLYEMAVLFRSSYLSFHLQTELAKRRIPFDVFGGKKFSDTAHVKDLLAFLKILANPKDELAWNRCLMLLPGVGPKTAQKLIGQLVGRSSLVEMKAVFDTLGENAKYKTQSVKWIKALVEAQSQARDLGEAYLFLLNAYLPVLEDQYDNWQQRKKDLEMLAQIAARYQSIEELLTDFALEPPEREVSEVMGIYKEEGRVTLSTIHSAKGLEWGNVFLIGMIEGLFPSAYALKSDEGLEEELRLFYVAVTRAKSRLFLTLTHYGFSGGITQFNKPSRFLDQPGIQSHLESPAERTSPAPKPELPKIGLNKEELLAKLAELYQAKGG</sequence>
<dbReference type="EC" id="5.6.2.4" evidence="8"/>
<evidence type="ECO:0000256" key="4">
    <source>
        <dbReference type="ARBA" id="ARBA00022806"/>
    </source>
</evidence>
<dbReference type="PROSITE" id="PS51217">
    <property type="entry name" value="UVRD_HELICASE_CTER"/>
    <property type="match status" value="1"/>
</dbReference>
<dbReference type="Pfam" id="PF00580">
    <property type="entry name" value="UvrD-helicase"/>
    <property type="match status" value="1"/>
</dbReference>
<evidence type="ECO:0000256" key="9">
    <source>
        <dbReference type="ARBA" id="ARBA00048988"/>
    </source>
</evidence>
<keyword evidence="4 10" id="KW-0347">Helicase</keyword>
<dbReference type="AlphaFoldDB" id="A0A1F6GU04"/>
<evidence type="ECO:0000313" key="13">
    <source>
        <dbReference type="EMBL" id="OGH01568.1"/>
    </source>
</evidence>
<dbReference type="GO" id="GO:0003677">
    <property type="term" value="F:DNA binding"/>
    <property type="evidence" value="ECO:0007669"/>
    <property type="project" value="InterPro"/>
</dbReference>
<feature type="domain" description="UvrD-like helicase C-terminal" evidence="12">
    <location>
        <begin position="288"/>
        <end position="555"/>
    </location>
</feature>
<name>A0A1F6GU04_9PROT</name>
<dbReference type="CDD" id="cd17932">
    <property type="entry name" value="DEXQc_UvrD"/>
    <property type="match status" value="1"/>
</dbReference>
<dbReference type="PANTHER" id="PTHR11070">
    <property type="entry name" value="UVRD / RECB / PCRA DNA HELICASE FAMILY MEMBER"/>
    <property type="match status" value="1"/>
</dbReference>
<organism evidence="13 14">
    <name type="scientific">Candidatus Lambdaproteobacteria bacterium RIFOXYD2_FULL_56_26</name>
    <dbReference type="NCBI Taxonomy" id="1817773"/>
    <lineage>
        <taxon>Bacteria</taxon>
        <taxon>Pseudomonadati</taxon>
        <taxon>Pseudomonadota</taxon>
        <taxon>Candidatus Lambdaproteobacteria</taxon>
    </lineage>
</organism>
<gene>
    <name evidence="13" type="ORF">A2557_04005</name>
</gene>
<evidence type="ECO:0000256" key="1">
    <source>
        <dbReference type="ARBA" id="ARBA00009922"/>
    </source>
</evidence>
<evidence type="ECO:0000256" key="7">
    <source>
        <dbReference type="ARBA" id="ARBA00034617"/>
    </source>
</evidence>
<keyword evidence="6" id="KW-0413">Isomerase</keyword>
<feature type="domain" description="UvrD-like helicase ATP-binding" evidence="11">
    <location>
        <begin position="5"/>
        <end position="287"/>
    </location>
</feature>
<dbReference type="GO" id="GO:0005829">
    <property type="term" value="C:cytosol"/>
    <property type="evidence" value="ECO:0007669"/>
    <property type="project" value="TreeGrafter"/>
</dbReference>
<dbReference type="Proteomes" id="UP000177583">
    <property type="component" value="Unassembled WGS sequence"/>
</dbReference>
<dbReference type="InterPro" id="IPR013986">
    <property type="entry name" value="DExx_box_DNA_helicase_dom_sf"/>
</dbReference>
<dbReference type="GO" id="GO:0005524">
    <property type="term" value="F:ATP binding"/>
    <property type="evidence" value="ECO:0007669"/>
    <property type="project" value="UniProtKB-UniRule"/>
</dbReference>
<keyword evidence="2 10" id="KW-0547">Nucleotide-binding</keyword>
<accession>A0A1F6GU04</accession>
<dbReference type="InterPro" id="IPR014016">
    <property type="entry name" value="UvrD-like_ATP-bd"/>
</dbReference>
<dbReference type="PANTHER" id="PTHR11070:SF3">
    <property type="entry name" value="DNA 3'-5' HELICASE"/>
    <property type="match status" value="1"/>
</dbReference>
<evidence type="ECO:0000256" key="6">
    <source>
        <dbReference type="ARBA" id="ARBA00023235"/>
    </source>
</evidence>
<keyword evidence="3 10" id="KW-0378">Hydrolase</keyword>
<feature type="binding site" evidence="10">
    <location>
        <begin position="26"/>
        <end position="33"/>
    </location>
    <ligand>
        <name>ATP</name>
        <dbReference type="ChEBI" id="CHEBI:30616"/>
    </ligand>
</feature>
<comment type="catalytic activity">
    <reaction evidence="7">
        <text>Couples ATP hydrolysis with the unwinding of duplex DNA by translocating in the 3'-5' direction.</text>
        <dbReference type="EC" id="5.6.2.4"/>
    </reaction>
</comment>
<dbReference type="Gene3D" id="1.10.486.10">
    <property type="entry name" value="PCRA, domain 4"/>
    <property type="match status" value="1"/>
</dbReference>
<dbReference type="GO" id="GO:0000725">
    <property type="term" value="P:recombinational repair"/>
    <property type="evidence" value="ECO:0007669"/>
    <property type="project" value="TreeGrafter"/>
</dbReference>
<dbReference type="InterPro" id="IPR014017">
    <property type="entry name" value="DNA_helicase_UvrD-like_C"/>
</dbReference>
<protein>
    <recommendedName>
        <fullName evidence="8">DNA 3'-5' helicase</fullName>
        <ecNumber evidence="8">5.6.2.4</ecNumber>
    </recommendedName>
</protein>
<dbReference type="Pfam" id="PF13361">
    <property type="entry name" value="UvrD_C"/>
    <property type="match status" value="1"/>
</dbReference>
<dbReference type="Gene3D" id="3.40.50.300">
    <property type="entry name" value="P-loop containing nucleotide triphosphate hydrolases"/>
    <property type="match status" value="2"/>
</dbReference>
<dbReference type="Gene3D" id="1.10.10.160">
    <property type="match status" value="1"/>
</dbReference>
<keyword evidence="5 10" id="KW-0067">ATP-binding</keyword>
<dbReference type="GO" id="GO:0016887">
    <property type="term" value="F:ATP hydrolysis activity"/>
    <property type="evidence" value="ECO:0007669"/>
    <property type="project" value="RHEA"/>
</dbReference>
<evidence type="ECO:0000256" key="5">
    <source>
        <dbReference type="ARBA" id="ARBA00022840"/>
    </source>
</evidence>
<evidence type="ECO:0000256" key="10">
    <source>
        <dbReference type="PROSITE-ProRule" id="PRU00560"/>
    </source>
</evidence>
<evidence type="ECO:0000256" key="2">
    <source>
        <dbReference type="ARBA" id="ARBA00022741"/>
    </source>
</evidence>
<dbReference type="PROSITE" id="PS51198">
    <property type="entry name" value="UVRD_HELICASE_ATP_BIND"/>
    <property type="match status" value="1"/>
</dbReference>
<dbReference type="InterPro" id="IPR027417">
    <property type="entry name" value="P-loop_NTPase"/>
</dbReference>
<dbReference type="EMBL" id="MFNF01000032">
    <property type="protein sequence ID" value="OGH01568.1"/>
    <property type="molecule type" value="Genomic_DNA"/>
</dbReference>
<dbReference type="GO" id="GO:0043138">
    <property type="term" value="F:3'-5' DNA helicase activity"/>
    <property type="evidence" value="ECO:0007669"/>
    <property type="project" value="UniProtKB-EC"/>
</dbReference>
<evidence type="ECO:0000256" key="8">
    <source>
        <dbReference type="ARBA" id="ARBA00034808"/>
    </source>
</evidence>
<evidence type="ECO:0000313" key="14">
    <source>
        <dbReference type="Proteomes" id="UP000177583"/>
    </source>
</evidence>
<evidence type="ECO:0000259" key="11">
    <source>
        <dbReference type="PROSITE" id="PS51198"/>
    </source>
</evidence>